<evidence type="ECO:0000313" key="3">
    <source>
        <dbReference type="Proteomes" id="UP000619265"/>
    </source>
</evidence>
<evidence type="ECO:0000313" key="2">
    <source>
        <dbReference type="EMBL" id="KAF5458259.1"/>
    </source>
</evidence>
<dbReference type="EMBL" id="LIHL02000010">
    <property type="protein sequence ID" value="KAF5458259.1"/>
    <property type="molecule type" value="Genomic_DNA"/>
</dbReference>
<protein>
    <submittedName>
        <fullName evidence="2">Uncharacterized protein</fullName>
    </submittedName>
</protein>
<comment type="caution">
    <text evidence="2">The sequence shown here is derived from an EMBL/GenBank/DDBJ whole genome shotgun (WGS) entry which is preliminary data.</text>
</comment>
<dbReference type="Gramene" id="Jr10_13220_p2">
    <property type="protein sequence ID" value="cds.Jr10_13220_p2"/>
    <property type="gene ID" value="Jr10_13220"/>
</dbReference>
<feature type="compositionally biased region" description="Basic and acidic residues" evidence="1">
    <location>
        <begin position="9"/>
        <end position="29"/>
    </location>
</feature>
<proteinExistence type="predicted"/>
<accession>A0A833X369</accession>
<dbReference type="AlphaFoldDB" id="A0A833X369"/>
<evidence type="ECO:0000256" key="1">
    <source>
        <dbReference type="SAM" id="MobiDB-lite"/>
    </source>
</evidence>
<reference evidence="2" key="2">
    <citation type="submission" date="2020-03" db="EMBL/GenBank/DDBJ databases">
        <title>Walnut 2.0.</title>
        <authorList>
            <person name="Marrano A."/>
            <person name="Britton M."/>
            <person name="Zimin A.V."/>
            <person name="Zaini P.A."/>
            <person name="Workman R."/>
            <person name="Puiu D."/>
            <person name="Bianco L."/>
            <person name="Allen B.J."/>
            <person name="Troggio M."/>
            <person name="Leslie C.A."/>
            <person name="Timp W."/>
            <person name="Dendekar A."/>
            <person name="Salzberg S.L."/>
            <person name="Neale D.B."/>
        </authorList>
    </citation>
    <scope>NUCLEOTIDE SEQUENCE</scope>
    <source>
        <tissue evidence="2">Leaves</tissue>
    </source>
</reference>
<feature type="region of interest" description="Disordered" evidence="1">
    <location>
        <begin position="1"/>
        <end position="85"/>
    </location>
</feature>
<gene>
    <name evidence="2" type="ORF">F2P56_022300</name>
</gene>
<dbReference type="Proteomes" id="UP000619265">
    <property type="component" value="Unassembled WGS sequence"/>
</dbReference>
<name>A0A833X369_JUGRE</name>
<reference evidence="2" key="1">
    <citation type="submission" date="2015-10" db="EMBL/GenBank/DDBJ databases">
        <authorList>
            <person name="Martinez-Garcia P.J."/>
            <person name="Crepeau M.W."/>
            <person name="Puiu D."/>
            <person name="Gonzalez-Ibeas D."/>
            <person name="Whalen J."/>
            <person name="Stevens K."/>
            <person name="Paul R."/>
            <person name="Butterfield T."/>
            <person name="Britton M."/>
            <person name="Reagan R."/>
            <person name="Chakraborty S."/>
            <person name="Walawage S.L."/>
            <person name="Vasquez-Gross H.A."/>
            <person name="Cardeno C."/>
            <person name="Famula R."/>
            <person name="Pratt K."/>
            <person name="Kuruganti S."/>
            <person name="Aradhya M.K."/>
            <person name="Leslie C.A."/>
            <person name="Dandekar A.M."/>
            <person name="Salzberg S.L."/>
            <person name="Wegrzyn J.L."/>
            <person name="Langley C.H."/>
            <person name="Neale D.B."/>
        </authorList>
    </citation>
    <scope>NUCLEOTIDE SEQUENCE</scope>
    <source>
        <tissue evidence="2">Leaves</tissue>
    </source>
</reference>
<sequence length="126" mass="14004">MDQDQRGQVGRERSPLSMEESREDRRIDSESTGEVPVRIELEIGSGSGSDSKEVDNKEVGNVGSLDNGGSSSPGLIKLERSKTERQRHNNIYAEEAAQIFDDKISDQQKVNFISAETVDQNGYCKR</sequence>
<organism evidence="2 3">
    <name type="scientific">Juglans regia</name>
    <name type="common">English walnut</name>
    <dbReference type="NCBI Taxonomy" id="51240"/>
    <lineage>
        <taxon>Eukaryota</taxon>
        <taxon>Viridiplantae</taxon>
        <taxon>Streptophyta</taxon>
        <taxon>Embryophyta</taxon>
        <taxon>Tracheophyta</taxon>
        <taxon>Spermatophyta</taxon>
        <taxon>Magnoliopsida</taxon>
        <taxon>eudicotyledons</taxon>
        <taxon>Gunneridae</taxon>
        <taxon>Pentapetalae</taxon>
        <taxon>rosids</taxon>
        <taxon>fabids</taxon>
        <taxon>Fagales</taxon>
        <taxon>Juglandaceae</taxon>
        <taxon>Juglans</taxon>
    </lineage>
</organism>